<dbReference type="InterPro" id="IPR001275">
    <property type="entry name" value="DM_DNA-bd"/>
</dbReference>
<dbReference type="GO" id="GO:0007548">
    <property type="term" value="P:sex differentiation"/>
    <property type="evidence" value="ECO:0007669"/>
    <property type="project" value="TreeGrafter"/>
</dbReference>
<evidence type="ECO:0000256" key="1">
    <source>
        <dbReference type="ARBA" id="ARBA00022723"/>
    </source>
</evidence>
<dbReference type="AlphaFoldDB" id="A0AAV4GC01"/>
<organism evidence="8 9">
    <name type="scientific">Elysia marginata</name>
    <dbReference type="NCBI Taxonomy" id="1093978"/>
    <lineage>
        <taxon>Eukaryota</taxon>
        <taxon>Metazoa</taxon>
        <taxon>Spiralia</taxon>
        <taxon>Lophotrochozoa</taxon>
        <taxon>Mollusca</taxon>
        <taxon>Gastropoda</taxon>
        <taxon>Heterobranchia</taxon>
        <taxon>Euthyneura</taxon>
        <taxon>Panpulmonata</taxon>
        <taxon>Sacoglossa</taxon>
        <taxon>Placobranchoidea</taxon>
        <taxon>Plakobranchidae</taxon>
        <taxon>Elysia</taxon>
    </lineage>
</organism>
<dbReference type="PANTHER" id="PTHR12322">
    <property type="entry name" value="DOUBLESEX AND MAB-3 RELATED TRANSCRIPTION FACTOR DMRT"/>
    <property type="match status" value="1"/>
</dbReference>
<evidence type="ECO:0000259" key="7">
    <source>
        <dbReference type="PROSITE" id="PS50809"/>
    </source>
</evidence>
<dbReference type="GO" id="GO:0000981">
    <property type="term" value="F:DNA-binding transcription factor activity, RNA polymerase II-specific"/>
    <property type="evidence" value="ECO:0007669"/>
    <property type="project" value="TreeGrafter"/>
</dbReference>
<dbReference type="Proteomes" id="UP000762676">
    <property type="component" value="Unassembled WGS sequence"/>
</dbReference>
<evidence type="ECO:0000313" key="9">
    <source>
        <dbReference type="Proteomes" id="UP000762676"/>
    </source>
</evidence>
<dbReference type="EMBL" id="BMAT01011947">
    <property type="protein sequence ID" value="GFR82575.1"/>
    <property type="molecule type" value="Genomic_DNA"/>
</dbReference>
<dbReference type="Pfam" id="PF00751">
    <property type="entry name" value="DM"/>
    <property type="match status" value="1"/>
</dbReference>
<dbReference type="InterPro" id="IPR036407">
    <property type="entry name" value="DM_DNA-bd_sf"/>
</dbReference>
<evidence type="ECO:0000256" key="4">
    <source>
        <dbReference type="ARBA" id="ARBA00023242"/>
    </source>
</evidence>
<dbReference type="GO" id="GO:0005634">
    <property type="term" value="C:nucleus"/>
    <property type="evidence" value="ECO:0007669"/>
    <property type="project" value="UniProtKB-SubCell"/>
</dbReference>
<evidence type="ECO:0000256" key="6">
    <source>
        <dbReference type="SAM" id="MobiDB-lite"/>
    </source>
</evidence>
<dbReference type="PROSITE" id="PS40000">
    <property type="entry name" value="DM_1"/>
    <property type="match status" value="1"/>
</dbReference>
<keyword evidence="2 5" id="KW-0862">Zinc</keyword>
<evidence type="ECO:0000256" key="5">
    <source>
        <dbReference type="PROSITE-ProRule" id="PRU00070"/>
    </source>
</evidence>
<feature type="compositionally biased region" description="Basic and acidic residues" evidence="6">
    <location>
        <begin position="72"/>
        <end position="90"/>
    </location>
</feature>
<proteinExistence type="predicted"/>
<protein>
    <submittedName>
        <fullName evidence="8">Doublesex- and mab-3-related transcription factor 3</fullName>
    </submittedName>
</protein>
<dbReference type="Gene3D" id="4.10.1040.10">
    <property type="entry name" value="DM DNA-binding domain"/>
    <property type="match status" value="1"/>
</dbReference>
<evidence type="ECO:0000313" key="8">
    <source>
        <dbReference type="EMBL" id="GFR82575.1"/>
    </source>
</evidence>
<reference evidence="8 9" key="1">
    <citation type="journal article" date="2021" name="Elife">
        <title>Chloroplast acquisition without the gene transfer in kleptoplastic sea slugs, Plakobranchus ocellatus.</title>
        <authorList>
            <person name="Maeda T."/>
            <person name="Takahashi S."/>
            <person name="Yoshida T."/>
            <person name="Shimamura S."/>
            <person name="Takaki Y."/>
            <person name="Nagai Y."/>
            <person name="Toyoda A."/>
            <person name="Suzuki Y."/>
            <person name="Arimoto A."/>
            <person name="Ishii H."/>
            <person name="Satoh N."/>
            <person name="Nishiyama T."/>
            <person name="Hasebe M."/>
            <person name="Maruyama T."/>
            <person name="Minagawa J."/>
            <person name="Obokata J."/>
            <person name="Shigenobu S."/>
        </authorList>
    </citation>
    <scope>NUCLEOTIDE SEQUENCE [LARGE SCALE GENOMIC DNA]</scope>
</reference>
<keyword evidence="9" id="KW-1185">Reference proteome</keyword>
<dbReference type="PROSITE" id="PS50809">
    <property type="entry name" value="DM_2"/>
    <property type="match status" value="1"/>
</dbReference>
<feature type="region of interest" description="Disordered" evidence="6">
    <location>
        <begin position="1"/>
        <end position="100"/>
    </location>
</feature>
<gene>
    <name evidence="8" type="ORF">ElyMa_005955200</name>
</gene>
<dbReference type="FunFam" id="4.10.1040.10:FF:000001">
    <property type="entry name" value="doublesex- and mab-3-related transcription factor 1"/>
    <property type="match status" value="1"/>
</dbReference>
<dbReference type="SUPFAM" id="SSF82927">
    <property type="entry name" value="Cysteine-rich DNA binding domain, (DM domain)"/>
    <property type="match status" value="1"/>
</dbReference>
<dbReference type="PANTHER" id="PTHR12322:SF53">
    <property type="entry name" value="DOUBLESEX-MAB RELATED 11E"/>
    <property type="match status" value="1"/>
</dbReference>
<feature type="compositionally biased region" description="Basic and acidic residues" evidence="6">
    <location>
        <begin position="14"/>
        <end position="25"/>
    </location>
</feature>
<dbReference type="SMART" id="SM00301">
    <property type="entry name" value="DM"/>
    <property type="match status" value="1"/>
</dbReference>
<dbReference type="GO" id="GO:0046872">
    <property type="term" value="F:metal ion binding"/>
    <property type="evidence" value="ECO:0007669"/>
    <property type="project" value="UniProtKB-KW"/>
</dbReference>
<sequence length="224" mass="25403">MFHLGQSKMNQKPRMTDHNFMKNDDTFGQAKEPLREKAEDAVSEAGSGSISLTFDEESSDEDEFLDIDDSFESNRNERSDQSPELRETSEGSRPLYGSDNALVKKTNTFKADWDSTNYKDGLPTSKLCENKNNSETLEDGSDNWNLQNVFVNSGKNSKRTKSSPGSGNKRMLRTPKCARCRNHGVVSCLKGHKRYCRWRDCTCANCLLVVERQRIMAAQVALRR</sequence>
<feature type="region of interest" description="Disordered" evidence="6">
    <location>
        <begin position="151"/>
        <end position="171"/>
    </location>
</feature>
<feature type="DNA-binding region" description="DM" evidence="5">
    <location>
        <begin position="177"/>
        <end position="224"/>
    </location>
</feature>
<dbReference type="GO" id="GO:0000978">
    <property type="term" value="F:RNA polymerase II cis-regulatory region sequence-specific DNA binding"/>
    <property type="evidence" value="ECO:0007669"/>
    <property type="project" value="TreeGrafter"/>
</dbReference>
<keyword evidence="1 5" id="KW-0479">Metal-binding</keyword>
<feature type="compositionally biased region" description="Acidic residues" evidence="6">
    <location>
        <begin position="54"/>
        <end position="71"/>
    </location>
</feature>
<name>A0AAV4GC01_9GAST</name>
<dbReference type="InterPro" id="IPR026607">
    <property type="entry name" value="DMRT"/>
</dbReference>
<comment type="subcellular location">
    <subcellularLocation>
        <location evidence="5">Nucleus</location>
    </subcellularLocation>
</comment>
<keyword evidence="4 5" id="KW-0539">Nucleus</keyword>
<accession>A0AAV4GC01</accession>
<feature type="domain" description="DM" evidence="7">
    <location>
        <begin position="177"/>
        <end position="224"/>
    </location>
</feature>
<evidence type="ECO:0000256" key="3">
    <source>
        <dbReference type="ARBA" id="ARBA00023125"/>
    </source>
</evidence>
<keyword evidence="3 5" id="KW-0238">DNA-binding</keyword>
<evidence type="ECO:0000256" key="2">
    <source>
        <dbReference type="ARBA" id="ARBA00022833"/>
    </source>
</evidence>
<comment type="caution">
    <text evidence="8">The sequence shown here is derived from an EMBL/GenBank/DDBJ whole genome shotgun (WGS) entry which is preliminary data.</text>
</comment>